<evidence type="ECO:0000313" key="1">
    <source>
        <dbReference type="EMBL" id="MFB2879530.1"/>
    </source>
</evidence>
<dbReference type="EMBL" id="JBHFNQ010000169">
    <property type="protein sequence ID" value="MFB2879530.1"/>
    <property type="molecule type" value="Genomic_DNA"/>
</dbReference>
<sequence length="54" mass="5995">MAENKSERGLGTGDWGLGFPIEPKINPLYLSPEVPENLRGILDYKEPQFPVPSP</sequence>
<comment type="caution">
    <text evidence="1">The sequence shown here is derived from an EMBL/GenBank/DDBJ whole genome shotgun (WGS) entry which is preliminary data.</text>
</comment>
<proteinExistence type="predicted"/>
<name>A0ABV4X9Q7_9CYAN</name>
<accession>A0ABV4X9Q7</accession>
<keyword evidence="2" id="KW-1185">Reference proteome</keyword>
<protein>
    <submittedName>
        <fullName evidence="1">Uncharacterized protein</fullName>
    </submittedName>
</protein>
<evidence type="ECO:0000313" key="2">
    <source>
        <dbReference type="Proteomes" id="UP001576774"/>
    </source>
</evidence>
<reference evidence="1 2" key="1">
    <citation type="submission" date="2024-09" db="EMBL/GenBank/DDBJ databases">
        <title>Floridaenema gen nov. (Aerosakkonemataceae, Aerosakkonematales ord. nov., Cyanobacteria) from benthic tropical and subtropical fresh waters, with the description of four new species.</title>
        <authorList>
            <person name="Moretto J.A."/>
            <person name="Berthold D.E."/>
            <person name="Lefler F.W."/>
            <person name="Huang I.-S."/>
            <person name="Laughinghouse H. IV."/>
        </authorList>
    </citation>
    <scope>NUCLEOTIDE SEQUENCE [LARGE SCALE GENOMIC DNA]</scope>
    <source>
        <strain evidence="1 2">BLCC-F46</strain>
    </source>
</reference>
<gene>
    <name evidence="1" type="ORF">ACE1CC_21960</name>
</gene>
<dbReference type="RefSeq" id="WP_413272568.1">
    <property type="nucleotide sequence ID" value="NZ_JBHFNQ010000169.1"/>
</dbReference>
<organism evidence="1 2">
    <name type="scientific">Floridaenema aerugineum BLCC-F46</name>
    <dbReference type="NCBI Taxonomy" id="3153654"/>
    <lineage>
        <taxon>Bacteria</taxon>
        <taxon>Bacillati</taxon>
        <taxon>Cyanobacteriota</taxon>
        <taxon>Cyanophyceae</taxon>
        <taxon>Oscillatoriophycideae</taxon>
        <taxon>Aerosakkonematales</taxon>
        <taxon>Aerosakkonemataceae</taxon>
        <taxon>Floridanema</taxon>
        <taxon>Floridanema aerugineum</taxon>
    </lineage>
</organism>
<dbReference type="Proteomes" id="UP001576774">
    <property type="component" value="Unassembled WGS sequence"/>
</dbReference>